<reference evidence="3" key="1">
    <citation type="journal article" date="2014" name="Int. J. Syst. Evol. Microbiol.">
        <title>Complete genome sequence of Corynebacterium casei LMG S-19264T (=DSM 44701T), isolated from a smear-ripened cheese.</title>
        <authorList>
            <consortium name="US DOE Joint Genome Institute (JGI-PGF)"/>
            <person name="Walter F."/>
            <person name="Albersmeier A."/>
            <person name="Kalinowski J."/>
            <person name="Ruckert C."/>
        </authorList>
    </citation>
    <scope>NUCLEOTIDE SEQUENCE</scope>
    <source>
        <strain evidence="3">JCM 31740</strain>
    </source>
</reference>
<dbReference type="EMBL" id="BMQS01000012">
    <property type="protein sequence ID" value="GGT98134.1"/>
    <property type="molecule type" value="Genomic_DNA"/>
</dbReference>
<name>A0A348B6F7_9CREN</name>
<gene>
    <name evidence="3" type="ORF">GCM10007116_14640</name>
    <name evidence="2" type="ORF">HS1genome_2148</name>
</gene>
<protein>
    <submittedName>
        <fullName evidence="2">Pyridine nucleotide-disulfide oxidoreductase</fullName>
    </submittedName>
</protein>
<organism evidence="2 4">
    <name type="scientific">Sulfodiicoccus acidiphilus</name>
    <dbReference type="NCBI Taxonomy" id="1670455"/>
    <lineage>
        <taxon>Archaea</taxon>
        <taxon>Thermoproteota</taxon>
        <taxon>Thermoprotei</taxon>
        <taxon>Sulfolobales</taxon>
        <taxon>Sulfolobaceae</taxon>
        <taxon>Sulfodiicoccus</taxon>
    </lineage>
</organism>
<dbReference type="EMBL" id="AP018553">
    <property type="protein sequence ID" value="BBD73759.1"/>
    <property type="molecule type" value="Genomic_DNA"/>
</dbReference>
<dbReference type="Proteomes" id="UP000616143">
    <property type="component" value="Unassembled WGS sequence"/>
</dbReference>
<feature type="domain" description="FAD/NAD(P)-binding" evidence="1">
    <location>
        <begin position="3"/>
        <end position="136"/>
    </location>
</feature>
<dbReference type="SUPFAM" id="SSF51905">
    <property type="entry name" value="FAD/NAD(P)-binding domain"/>
    <property type="match status" value="2"/>
</dbReference>
<evidence type="ECO:0000259" key="1">
    <source>
        <dbReference type="Pfam" id="PF07992"/>
    </source>
</evidence>
<evidence type="ECO:0000313" key="4">
    <source>
        <dbReference type="Proteomes" id="UP000276741"/>
    </source>
</evidence>
<dbReference type="GO" id="GO:0016491">
    <property type="term" value="F:oxidoreductase activity"/>
    <property type="evidence" value="ECO:0007669"/>
    <property type="project" value="InterPro"/>
</dbReference>
<dbReference type="Pfam" id="PF07992">
    <property type="entry name" value="Pyr_redox_2"/>
    <property type="match status" value="1"/>
</dbReference>
<dbReference type="InterPro" id="IPR036188">
    <property type="entry name" value="FAD/NAD-bd_sf"/>
</dbReference>
<dbReference type="Proteomes" id="UP000276741">
    <property type="component" value="Chromosome"/>
</dbReference>
<keyword evidence="4" id="KW-1185">Reference proteome</keyword>
<dbReference type="InterPro" id="IPR052541">
    <property type="entry name" value="SQRD"/>
</dbReference>
<dbReference type="Gene3D" id="3.50.50.60">
    <property type="entry name" value="FAD/NAD(P)-binding domain"/>
    <property type="match status" value="2"/>
</dbReference>
<proteinExistence type="predicted"/>
<dbReference type="RefSeq" id="WP_126451030.1">
    <property type="nucleotide sequence ID" value="NZ_AP018553.1"/>
</dbReference>
<accession>A0A348B6F7</accession>
<dbReference type="GeneID" id="38667609"/>
<reference evidence="4" key="2">
    <citation type="submission" date="2018-04" db="EMBL/GenBank/DDBJ databases">
        <title>Complete genome sequence of Sulfodiicoccus acidiphilus strain HS-1.</title>
        <authorList>
            <person name="Sakai H.D."/>
            <person name="Kurosawa N."/>
        </authorList>
    </citation>
    <scope>NUCLEOTIDE SEQUENCE [LARGE SCALE GENOMIC DNA]</scope>
    <source>
        <strain evidence="4">HS-1</strain>
    </source>
</reference>
<evidence type="ECO:0000313" key="2">
    <source>
        <dbReference type="EMBL" id="BBD73759.1"/>
    </source>
</evidence>
<sequence length="384" mass="42983">MKRIIVAGAGIGGTIVANRLSDRLRNEIDSGEVEIVSLDRSDKHIYQPGQLFVGMGLEDASEIVRDEKSLLSRRVKFLSGKAGEMVRIDVNEHTILTADGKSHKYDYLVLSTGSHNDWDMVPGLKDVLQTAWDYERAMKMREAVSSFQGGTVVINVARLPHKCPVGPLENTLMFDDLMRRRGLREKTRIIYTYPVQGVFGIPNVNKVMLKIFEERGIEVISPFTVKSVDPKERVIESNEGEKIKFDLLMGVPPAMGAKVIGDSGIGDRRNWVPTDKFTLQMKDHSDVYVMGDTTDIPISKAGSTADFESYVVTHNLVNDIRGNLGKRSYDGSVFCYIATGIDSATYIRFNYNNPPVPPPPSYVHWWGKIMYNNAYWTVTAKAIV</sequence>
<dbReference type="KEGG" id="sacd:HS1genome_2148"/>
<reference evidence="3" key="4">
    <citation type="submission" date="2020-09" db="EMBL/GenBank/DDBJ databases">
        <authorList>
            <person name="Sun Q."/>
            <person name="Ohkuma M."/>
        </authorList>
    </citation>
    <scope>NUCLEOTIDE SEQUENCE</scope>
    <source>
        <strain evidence="3">JCM 31740</strain>
    </source>
</reference>
<dbReference type="PANTHER" id="PTHR43755:SF1">
    <property type="entry name" value="FAD-DEPENDENT PYRIDINE NUCLEOTIDE-DISULPHIDE OXIDOREDUCTASE"/>
    <property type="match status" value="1"/>
</dbReference>
<dbReference type="OrthoDB" id="38899at2157"/>
<reference evidence="2" key="3">
    <citation type="journal article" date="2019" name="BMC Res. Notes">
        <title>Complete genome sequence of the Sulfodiicoccus acidiphilus strain HS-1T, the first crenarchaeon that lacks polB3, isolated from an acidic hot spring in Ohwaku-dani, Hakone, Japan.</title>
        <authorList>
            <person name="Sakai H.D."/>
            <person name="Kurosawa N."/>
        </authorList>
    </citation>
    <scope>NUCLEOTIDE SEQUENCE</scope>
    <source>
        <strain evidence="2">HS-1</strain>
    </source>
</reference>
<dbReference type="PANTHER" id="PTHR43755">
    <property type="match status" value="1"/>
</dbReference>
<evidence type="ECO:0000313" key="3">
    <source>
        <dbReference type="EMBL" id="GGT98134.1"/>
    </source>
</evidence>
<dbReference type="InterPro" id="IPR023753">
    <property type="entry name" value="FAD/NAD-binding_dom"/>
</dbReference>
<dbReference type="AlphaFoldDB" id="A0A348B6F7"/>